<dbReference type="RefSeq" id="WP_377855813.1">
    <property type="nucleotide sequence ID" value="NZ_JBHLZU010000018.1"/>
</dbReference>
<evidence type="ECO:0000313" key="1">
    <source>
        <dbReference type="EMBL" id="MFB9906847.1"/>
    </source>
</evidence>
<dbReference type="NCBIfam" id="TIGR01509">
    <property type="entry name" value="HAD-SF-IA-v3"/>
    <property type="match status" value="1"/>
</dbReference>
<accession>A0ABV6A122</accession>
<gene>
    <name evidence="1" type="ORF">ACFFQA_23170</name>
</gene>
<dbReference type="PRINTS" id="PR00413">
    <property type="entry name" value="HADHALOGNASE"/>
</dbReference>
<dbReference type="PANTHER" id="PTHR43611:SF3">
    <property type="entry name" value="FLAVIN MONONUCLEOTIDE HYDROLASE 1, CHLOROPLATIC"/>
    <property type="match status" value="1"/>
</dbReference>
<dbReference type="SUPFAM" id="SSF56784">
    <property type="entry name" value="HAD-like"/>
    <property type="match status" value="1"/>
</dbReference>
<keyword evidence="2" id="KW-1185">Reference proteome</keyword>
<dbReference type="EMBL" id="JBHLZU010000018">
    <property type="protein sequence ID" value="MFB9906847.1"/>
    <property type="molecule type" value="Genomic_DNA"/>
</dbReference>
<dbReference type="InterPro" id="IPR023214">
    <property type="entry name" value="HAD_sf"/>
</dbReference>
<dbReference type="PANTHER" id="PTHR43611">
    <property type="entry name" value="ALPHA-D-GLUCOSE 1-PHOSPHATE PHOSPHATASE"/>
    <property type="match status" value="1"/>
</dbReference>
<keyword evidence="1" id="KW-0378">Hydrolase</keyword>
<organism evidence="1 2">
    <name type="scientific">Allokutzneria oryzae</name>
    <dbReference type="NCBI Taxonomy" id="1378989"/>
    <lineage>
        <taxon>Bacteria</taxon>
        <taxon>Bacillati</taxon>
        <taxon>Actinomycetota</taxon>
        <taxon>Actinomycetes</taxon>
        <taxon>Pseudonocardiales</taxon>
        <taxon>Pseudonocardiaceae</taxon>
        <taxon>Allokutzneria</taxon>
    </lineage>
</organism>
<protein>
    <submittedName>
        <fullName evidence="1">HAD family hydrolase</fullName>
    </submittedName>
</protein>
<evidence type="ECO:0000313" key="2">
    <source>
        <dbReference type="Proteomes" id="UP001589693"/>
    </source>
</evidence>
<name>A0ABV6A122_9PSEU</name>
<dbReference type="InterPro" id="IPR006439">
    <property type="entry name" value="HAD-SF_hydro_IA"/>
</dbReference>
<dbReference type="InterPro" id="IPR036412">
    <property type="entry name" value="HAD-like_sf"/>
</dbReference>
<dbReference type="Gene3D" id="3.40.50.1000">
    <property type="entry name" value="HAD superfamily/HAD-like"/>
    <property type="match status" value="1"/>
</dbReference>
<sequence>MGWVVFDYGEVLSRRSAMLPRLAESYGVSFEEFEEVYWPARDAYDRGQSDLDYWRGIGEKLGVDVDEGLCAELTGADISGWLELNPGSMALLEELDEAGVQLALLSNAPASFGAAVREQPWTRRFRHLVFSGDLGVAKPDPAIWTALLERLGARAGDCLFLDDRQPNIDGARLAGLTAELWTGPEEVRPHLIERGLLS</sequence>
<proteinExistence type="predicted"/>
<comment type="caution">
    <text evidence="1">The sequence shown here is derived from an EMBL/GenBank/DDBJ whole genome shotgun (WGS) entry which is preliminary data.</text>
</comment>
<dbReference type="CDD" id="cd02603">
    <property type="entry name" value="HAD_sEH-N_like"/>
    <property type="match status" value="1"/>
</dbReference>
<reference evidence="1 2" key="1">
    <citation type="submission" date="2024-09" db="EMBL/GenBank/DDBJ databases">
        <authorList>
            <person name="Sun Q."/>
            <person name="Mori K."/>
        </authorList>
    </citation>
    <scope>NUCLEOTIDE SEQUENCE [LARGE SCALE GENOMIC DNA]</scope>
    <source>
        <strain evidence="1 2">TBRC 7907</strain>
    </source>
</reference>
<dbReference type="Proteomes" id="UP001589693">
    <property type="component" value="Unassembled WGS sequence"/>
</dbReference>
<dbReference type="Pfam" id="PF00702">
    <property type="entry name" value="Hydrolase"/>
    <property type="match status" value="1"/>
</dbReference>
<dbReference type="GO" id="GO:0016787">
    <property type="term" value="F:hydrolase activity"/>
    <property type="evidence" value="ECO:0007669"/>
    <property type="project" value="UniProtKB-KW"/>
</dbReference>